<proteinExistence type="predicted"/>
<dbReference type="Pfam" id="PF22486">
    <property type="entry name" value="MATH_2"/>
    <property type="match status" value="1"/>
</dbReference>
<dbReference type="InterPro" id="IPR011333">
    <property type="entry name" value="SKP1/BTB/POZ_sf"/>
</dbReference>
<accession>A0ABD2KUR7</accession>
<dbReference type="SUPFAM" id="SSF54695">
    <property type="entry name" value="POZ domain"/>
    <property type="match status" value="1"/>
</dbReference>
<dbReference type="AlphaFoldDB" id="A0ABD2KUR7"/>
<dbReference type="PANTHER" id="PTHR45774:SF3">
    <property type="entry name" value="BTB (POZ) DOMAIN-CONTAINING 2B-RELATED"/>
    <property type="match status" value="1"/>
</dbReference>
<comment type="caution">
    <text evidence="3">The sequence shown here is derived from an EMBL/GenBank/DDBJ whole genome shotgun (WGS) entry which is preliminary data.</text>
</comment>
<dbReference type="Gene3D" id="2.60.210.10">
    <property type="entry name" value="Apoptosis, Tumor Necrosis Factor Receptor Associated Protein 2, Chain A"/>
    <property type="match status" value="1"/>
</dbReference>
<dbReference type="PROSITE" id="PS50097">
    <property type="entry name" value="BTB"/>
    <property type="match status" value="1"/>
</dbReference>
<reference evidence="3 4" key="1">
    <citation type="submission" date="2024-10" db="EMBL/GenBank/DDBJ databases">
        <authorList>
            <person name="Kim D."/>
        </authorList>
    </citation>
    <scope>NUCLEOTIDE SEQUENCE [LARGE SCALE GENOMIC DNA]</scope>
    <source>
        <strain evidence="3">BH-2024</strain>
    </source>
</reference>
<dbReference type="SMART" id="SM00061">
    <property type="entry name" value="MATH"/>
    <property type="match status" value="1"/>
</dbReference>
<dbReference type="Gene3D" id="1.25.40.420">
    <property type="match status" value="1"/>
</dbReference>
<dbReference type="EMBL" id="JBICBT010000641">
    <property type="protein sequence ID" value="KAL3106641.1"/>
    <property type="molecule type" value="Genomic_DNA"/>
</dbReference>
<evidence type="ECO:0000313" key="3">
    <source>
        <dbReference type="EMBL" id="KAL3106641.1"/>
    </source>
</evidence>
<dbReference type="PANTHER" id="PTHR45774">
    <property type="entry name" value="BTB/POZ DOMAIN-CONTAINING"/>
    <property type="match status" value="1"/>
</dbReference>
<dbReference type="InterPro" id="IPR002083">
    <property type="entry name" value="MATH/TRAF_dom"/>
</dbReference>
<name>A0ABD2KUR7_9BILA</name>
<dbReference type="SMART" id="SM00875">
    <property type="entry name" value="BACK"/>
    <property type="match status" value="1"/>
</dbReference>
<gene>
    <name evidence="3" type="ORF">niasHT_012748</name>
</gene>
<dbReference type="InterPro" id="IPR008974">
    <property type="entry name" value="TRAF-like"/>
</dbReference>
<protein>
    <recommendedName>
        <fullName evidence="5">BTB domain-containing protein</fullName>
    </recommendedName>
</protein>
<evidence type="ECO:0000259" key="1">
    <source>
        <dbReference type="PROSITE" id="PS50097"/>
    </source>
</evidence>
<feature type="domain" description="BTB" evidence="1">
    <location>
        <begin position="21"/>
        <end position="93"/>
    </location>
</feature>
<dbReference type="Pfam" id="PF00651">
    <property type="entry name" value="BTB"/>
    <property type="match status" value="1"/>
</dbReference>
<dbReference type="SUPFAM" id="SSF49599">
    <property type="entry name" value="TRAF domain-like"/>
    <property type="match status" value="1"/>
</dbReference>
<organism evidence="3 4">
    <name type="scientific">Heterodera trifolii</name>
    <dbReference type="NCBI Taxonomy" id="157864"/>
    <lineage>
        <taxon>Eukaryota</taxon>
        <taxon>Metazoa</taxon>
        <taxon>Ecdysozoa</taxon>
        <taxon>Nematoda</taxon>
        <taxon>Chromadorea</taxon>
        <taxon>Rhabditida</taxon>
        <taxon>Tylenchina</taxon>
        <taxon>Tylenchomorpha</taxon>
        <taxon>Tylenchoidea</taxon>
        <taxon>Heteroderidae</taxon>
        <taxon>Heteroderinae</taxon>
        <taxon>Heterodera</taxon>
    </lineage>
</organism>
<feature type="domain" description="MATH" evidence="2">
    <location>
        <begin position="249"/>
        <end position="383"/>
    </location>
</feature>
<evidence type="ECO:0000313" key="4">
    <source>
        <dbReference type="Proteomes" id="UP001620626"/>
    </source>
</evidence>
<dbReference type="Gene3D" id="3.30.710.10">
    <property type="entry name" value="Potassium Channel Kv1.1, Chain A"/>
    <property type="match status" value="1"/>
</dbReference>
<dbReference type="SMART" id="SM00225">
    <property type="entry name" value="BTB"/>
    <property type="match status" value="1"/>
</dbReference>
<evidence type="ECO:0008006" key="5">
    <source>
        <dbReference type="Google" id="ProtNLM"/>
    </source>
</evidence>
<dbReference type="Proteomes" id="UP001620626">
    <property type="component" value="Unassembled WGS sequence"/>
</dbReference>
<evidence type="ECO:0000259" key="2">
    <source>
        <dbReference type="PROSITE" id="PS50144"/>
    </source>
</evidence>
<dbReference type="InterPro" id="IPR000210">
    <property type="entry name" value="BTB/POZ_dom"/>
</dbReference>
<dbReference type="PROSITE" id="PS50144">
    <property type="entry name" value="MATH"/>
    <property type="match status" value="1"/>
</dbReference>
<dbReference type="CDD" id="cd00121">
    <property type="entry name" value="MATH"/>
    <property type="match status" value="1"/>
</dbReference>
<keyword evidence="4" id="KW-1185">Reference proteome</keyword>
<sequence length="690" mass="78033">MSDADTLADRMKRLLCTGVDADVHFLVGQDDKKELLPAHKPILRVSSDVFDAMFRFDEQKKGDEDPIEITDVDIEAFKTMLSFIYTDDLSGVNGDNAIEVLYTAKKYILPTLVKACVGIPIAKLDNVFIAFAKARLLAEKKLLCEILNRDQLIVNEEIVIWNAALRWADEQCAQNGKECSGENRRIMLGMALYKIRFPIIRKDCLAKIVSSGVLTSAELVSVLLYHSSAALSELYTLPFPIRRRSAKSAGKITLKIDKFTEFARQKADGSSQVMYSDAVYIGGFQWKIVAEITIAAASKLAIYVKCNATDYGSKWSCSCSVTMRIVSPKKGKADLVGEFEHAFCAQQPGGRGWPHFTTIEELMSPYYGWYNEEEDTVTLSADLTIKLNDDETNWVCTDIWMDLFPFFDRPQLGLKLALISDRFDVLVDKHFDGKSELTLWRHIKIKKDSALKPKLSVLNYSDPISMKFPLPNKIRFRDLSIAYIDYSVIEFLRSNQQIWDKGTNLHLYVWSHDNLNSIASDHLLPDVSTDFDPDSICDDGPNATAGQALSKWLHTPRNDGQPKRLRCCRFYIRTIEWVNIFKEKFLRATTSASYEIQCFVHTIVLIVPFSLVNERTNEKLTLIKSIEVEDIIHLRMKRYPIGETAAAVHWQDENSNNLNTVGFGLDDVKRCIGPLSPPAGGTAKRVPLIM</sequence>
<dbReference type="InterPro" id="IPR011705">
    <property type="entry name" value="BACK"/>
</dbReference>